<accession>A0AAN9Q7M1</accession>
<evidence type="ECO:0000256" key="1">
    <source>
        <dbReference type="ARBA" id="ARBA00006607"/>
    </source>
</evidence>
<name>A0AAN9Q7M1_CANGL</name>
<dbReference type="GO" id="GO:0042026">
    <property type="term" value="P:protein refolding"/>
    <property type="evidence" value="ECO:0007669"/>
    <property type="project" value="InterPro"/>
</dbReference>
<dbReference type="AlphaFoldDB" id="A0AAN9Q7M1"/>
<dbReference type="PANTHER" id="PTHR45633">
    <property type="entry name" value="60 KDA HEAT SHOCK PROTEIN, MITOCHONDRIAL"/>
    <property type="match status" value="1"/>
</dbReference>
<gene>
    <name evidence="3" type="ORF">VNO77_31220</name>
</gene>
<comment type="similarity">
    <text evidence="1">Belongs to the chaperonin (HSP60) family.</text>
</comment>
<organism evidence="3 4">
    <name type="scientific">Canavalia gladiata</name>
    <name type="common">Sword bean</name>
    <name type="synonym">Dolichos gladiatus</name>
    <dbReference type="NCBI Taxonomy" id="3824"/>
    <lineage>
        <taxon>Eukaryota</taxon>
        <taxon>Viridiplantae</taxon>
        <taxon>Streptophyta</taxon>
        <taxon>Embryophyta</taxon>
        <taxon>Tracheophyta</taxon>
        <taxon>Spermatophyta</taxon>
        <taxon>Magnoliopsida</taxon>
        <taxon>eudicotyledons</taxon>
        <taxon>Gunneridae</taxon>
        <taxon>Pentapetalae</taxon>
        <taxon>rosids</taxon>
        <taxon>fabids</taxon>
        <taxon>Fabales</taxon>
        <taxon>Fabaceae</taxon>
        <taxon>Papilionoideae</taxon>
        <taxon>50 kb inversion clade</taxon>
        <taxon>NPAAA clade</taxon>
        <taxon>indigoferoid/millettioid clade</taxon>
        <taxon>Phaseoleae</taxon>
        <taxon>Canavalia</taxon>
    </lineage>
</organism>
<dbReference type="GO" id="GO:0140662">
    <property type="term" value="F:ATP-dependent protein folding chaperone"/>
    <property type="evidence" value="ECO:0007669"/>
    <property type="project" value="InterPro"/>
</dbReference>
<proteinExistence type="inferred from homology"/>
<keyword evidence="4" id="KW-1185">Reference proteome</keyword>
<dbReference type="EMBL" id="JAYMYQ010000007">
    <property type="protein sequence ID" value="KAK7321063.1"/>
    <property type="molecule type" value="Genomic_DNA"/>
</dbReference>
<evidence type="ECO:0000313" key="4">
    <source>
        <dbReference type="Proteomes" id="UP001367508"/>
    </source>
</evidence>
<protein>
    <submittedName>
        <fullName evidence="3">Uncharacterized protein</fullName>
    </submittedName>
</protein>
<evidence type="ECO:0000256" key="2">
    <source>
        <dbReference type="ARBA" id="ARBA00023186"/>
    </source>
</evidence>
<dbReference type="Proteomes" id="UP001367508">
    <property type="component" value="Unassembled WGS sequence"/>
</dbReference>
<comment type="caution">
    <text evidence="3">The sequence shown here is derived from an EMBL/GenBank/DDBJ whole genome shotgun (WGS) entry which is preliminary data.</text>
</comment>
<evidence type="ECO:0000313" key="3">
    <source>
        <dbReference type="EMBL" id="KAK7321063.1"/>
    </source>
</evidence>
<sequence>MGQNIEQEVLAILLVIKLREPLKIATLKAPRFVDRKSQYFDDIIILTGGTEIREEVSLSLDKTRKEILGYASKVIQ</sequence>
<dbReference type="SUPFAM" id="SSF52029">
    <property type="entry name" value="GroEL apical domain-like"/>
    <property type="match status" value="1"/>
</dbReference>
<dbReference type="InterPro" id="IPR027409">
    <property type="entry name" value="GroEL-like_apical_dom_sf"/>
</dbReference>
<dbReference type="Gene3D" id="3.50.7.10">
    <property type="entry name" value="GroEL"/>
    <property type="match status" value="1"/>
</dbReference>
<reference evidence="3 4" key="1">
    <citation type="submission" date="2024-01" db="EMBL/GenBank/DDBJ databases">
        <title>The genomes of 5 underutilized Papilionoideae crops provide insights into root nodulation and disease resistanc.</title>
        <authorList>
            <person name="Jiang F."/>
        </authorList>
    </citation>
    <scope>NUCLEOTIDE SEQUENCE [LARGE SCALE GENOMIC DNA]</scope>
    <source>
        <strain evidence="3">LVBAO_FW01</strain>
        <tissue evidence="3">Leaves</tissue>
    </source>
</reference>
<dbReference type="InterPro" id="IPR001844">
    <property type="entry name" value="Cpn60/GroEL"/>
</dbReference>
<keyword evidence="2" id="KW-0143">Chaperone</keyword>